<dbReference type="SMART" id="SM00449">
    <property type="entry name" value="SPRY"/>
    <property type="match status" value="1"/>
</dbReference>
<dbReference type="PROSITE" id="PS50188">
    <property type="entry name" value="B302_SPRY"/>
    <property type="match status" value="1"/>
</dbReference>
<evidence type="ECO:0000259" key="4">
    <source>
        <dbReference type="PROSITE" id="PS50188"/>
    </source>
</evidence>
<dbReference type="AlphaFoldDB" id="A0A183CG89"/>
<feature type="region of interest" description="Disordered" evidence="2">
    <location>
        <begin position="81"/>
        <end position="118"/>
    </location>
</feature>
<evidence type="ECO:0000256" key="3">
    <source>
        <dbReference type="SAM" id="Phobius"/>
    </source>
</evidence>
<feature type="coiled-coil region" evidence="1">
    <location>
        <begin position="358"/>
        <end position="427"/>
    </location>
</feature>
<feature type="region of interest" description="Disordered" evidence="2">
    <location>
        <begin position="1"/>
        <end position="29"/>
    </location>
</feature>
<protein>
    <submittedName>
        <fullName evidence="6">B30.2/SPRY domain-containing protein</fullName>
    </submittedName>
</protein>
<dbReference type="WBParaSite" id="GPLIN_001189400">
    <property type="protein sequence ID" value="GPLIN_001189400"/>
    <property type="gene ID" value="GPLIN_001189400"/>
</dbReference>
<keyword evidence="1" id="KW-0175">Coiled coil</keyword>
<evidence type="ECO:0000256" key="1">
    <source>
        <dbReference type="SAM" id="Coils"/>
    </source>
</evidence>
<keyword evidence="3" id="KW-0472">Membrane</keyword>
<dbReference type="InterPro" id="IPR043136">
    <property type="entry name" value="B30.2/SPRY_sf"/>
</dbReference>
<sequence>MSISPESIDGDITADHDQGLPMFSDLWPTSTNLEPSEQVQILLARIAQLERQQTMNSPTFSSASFDLVAQNENDVADTLHGQNDDIELTNNDKESTADQPEQDQKKSDQLKKQQQHNIDESAKMEAFQKQQQHNIDESAKIEEFQKQQQHNIDESAKMEAFQKQQQLNIDESVKMEAFQKQQQLNIDESAKMEQLNTDYLQSDQKALLQKQQQKTDQKARSATIDQGTSQLTMKGELSAKMEVEYQNKQQQTINALTEILKVSIDQLSLKHQKDEKLSNAHKKLMEEMKEQREMDALKHQKETEARKRNVEIGGKKIGTIENLVAILTPGGQWRRYDLFQIAGAIVLLIFIIYTVYRMNAQNEQLNEMRLEMAESLKSVHAMAVAELGGNFSMAAQKDEEQTKLEELKHLREKINQFELELKEMKEIDPHRIAGAIVLFLFAIYTVHRLIVVAELEEQKQSNAKKFAEIEQKNALQQEKGVKLKQYQKEQQLNIVRLQDTVTTLREIGLIPQNRWDSAACHPSLALSALDRLIVQLNGEGWSSVRAEKPMPENPYFEVQILEKEGNISIGLATKQMPLDKCVVAHEGTYGYVSDGNFWGHEFEGCTHATDGRPVIKEKPEFGVRDVVGCGVNLATRKIIYTKNGERLDTANLLVNSAADLFPCVSLGCPGTKIEANFGPNFQFNITDEI</sequence>
<dbReference type="InterPro" id="IPR013320">
    <property type="entry name" value="ConA-like_dom_sf"/>
</dbReference>
<keyword evidence="3" id="KW-0812">Transmembrane</keyword>
<feature type="transmembrane region" description="Helical" evidence="3">
    <location>
        <begin position="338"/>
        <end position="356"/>
    </location>
</feature>
<feature type="transmembrane region" description="Helical" evidence="3">
    <location>
        <begin position="432"/>
        <end position="451"/>
    </location>
</feature>
<dbReference type="Pfam" id="PF00622">
    <property type="entry name" value="SPRY"/>
    <property type="match status" value="1"/>
</dbReference>
<proteinExistence type="predicted"/>
<feature type="compositionally biased region" description="Basic and acidic residues" evidence="2">
    <location>
        <begin position="90"/>
        <end position="118"/>
    </location>
</feature>
<name>A0A183CG89_GLOPA</name>
<dbReference type="InterPro" id="IPR003877">
    <property type="entry name" value="SPRY_dom"/>
</dbReference>
<organism evidence="5 6">
    <name type="scientific">Globodera pallida</name>
    <name type="common">Potato cyst nematode worm</name>
    <name type="synonym">Heterodera pallida</name>
    <dbReference type="NCBI Taxonomy" id="36090"/>
    <lineage>
        <taxon>Eukaryota</taxon>
        <taxon>Metazoa</taxon>
        <taxon>Ecdysozoa</taxon>
        <taxon>Nematoda</taxon>
        <taxon>Chromadorea</taxon>
        <taxon>Rhabditida</taxon>
        <taxon>Tylenchina</taxon>
        <taxon>Tylenchomorpha</taxon>
        <taxon>Tylenchoidea</taxon>
        <taxon>Heteroderidae</taxon>
        <taxon>Heteroderinae</taxon>
        <taxon>Globodera</taxon>
    </lineage>
</organism>
<dbReference type="InterPro" id="IPR044736">
    <property type="entry name" value="Gid1/RanBPM/SPLA_SPRY"/>
</dbReference>
<evidence type="ECO:0000313" key="5">
    <source>
        <dbReference type="Proteomes" id="UP000050741"/>
    </source>
</evidence>
<reference evidence="6" key="3">
    <citation type="submission" date="2016-06" db="UniProtKB">
        <authorList>
            <consortium name="WormBaseParasite"/>
        </authorList>
    </citation>
    <scope>IDENTIFICATION</scope>
</reference>
<dbReference type="InterPro" id="IPR050618">
    <property type="entry name" value="Ubq-SigPath_Reg"/>
</dbReference>
<feature type="domain" description="B30.2/SPRY" evidence="4">
    <location>
        <begin position="492"/>
        <end position="682"/>
    </location>
</feature>
<evidence type="ECO:0000313" key="6">
    <source>
        <dbReference type="WBParaSite" id="GPLIN_001189400"/>
    </source>
</evidence>
<keyword evidence="5" id="KW-1185">Reference proteome</keyword>
<dbReference type="Gene3D" id="2.60.120.920">
    <property type="match status" value="1"/>
</dbReference>
<reference evidence="5" key="2">
    <citation type="submission" date="2014-05" db="EMBL/GenBank/DDBJ databases">
        <title>The genome and life-stage specific transcriptomes of Globodera pallida elucidate key aspects of plant parasitism by a cyst nematode.</title>
        <authorList>
            <person name="Cotton J.A."/>
            <person name="Lilley C.J."/>
            <person name="Jones L.M."/>
            <person name="Kikuchi T."/>
            <person name="Reid A.J."/>
            <person name="Thorpe P."/>
            <person name="Tsai I.J."/>
            <person name="Beasley H."/>
            <person name="Blok V."/>
            <person name="Cock P.J.A."/>
            <person name="Van den Akker S.E."/>
            <person name="Holroyd N."/>
            <person name="Hunt M."/>
            <person name="Mantelin S."/>
            <person name="Naghra H."/>
            <person name="Pain A."/>
            <person name="Palomares-Rius J.E."/>
            <person name="Zarowiecki M."/>
            <person name="Berriman M."/>
            <person name="Jones J.T."/>
            <person name="Urwin P.E."/>
        </authorList>
    </citation>
    <scope>NUCLEOTIDE SEQUENCE [LARGE SCALE GENOMIC DNA]</scope>
    <source>
        <strain evidence="5">Lindley</strain>
    </source>
</reference>
<dbReference type="SUPFAM" id="SSF49899">
    <property type="entry name" value="Concanavalin A-like lectins/glucanases"/>
    <property type="match status" value="1"/>
</dbReference>
<accession>A0A183CG89</accession>
<reference evidence="5" key="1">
    <citation type="submission" date="2013-12" db="EMBL/GenBank/DDBJ databases">
        <authorList>
            <person name="Aslett M."/>
        </authorList>
    </citation>
    <scope>NUCLEOTIDE SEQUENCE [LARGE SCALE GENOMIC DNA]</scope>
    <source>
        <strain evidence="5">Lindley</strain>
    </source>
</reference>
<dbReference type="CDD" id="cd12885">
    <property type="entry name" value="SPRY_RanBP_like"/>
    <property type="match status" value="1"/>
</dbReference>
<dbReference type="InterPro" id="IPR001870">
    <property type="entry name" value="B30.2/SPRY"/>
</dbReference>
<dbReference type="Proteomes" id="UP000050741">
    <property type="component" value="Unassembled WGS sequence"/>
</dbReference>
<dbReference type="PANTHER" id="PTHR12864">
    <property type="entry name" value="RAN BINDING PROTEIN 9-RELATED"/>
    <property type="match status" value="1"/>
</dbReference>
<keyword evidence="3" id="KW-1133">Transmembrane helix</keyword>
<evidence type="ECO:0000256" key="2">
    <source>
        <dbReference type="SAM" id="MobiDB-lite"/>
    </source>
</evidence>